<accession>A0A916NLV9</accession>
<evidence type="ECO:0000313" key="1">
    <source>
        <dbReference type="EMBL" id="CAG5003052.1"/>
    </source>
</evidence>
<dbReference type="EMBL" id="CAJRAF010000002">
    <property type="protein sequence ID" value="CAG5003052.1"/>
    <property type="molecule type" value="Genomic_DNA"/>
</dbReference>
<proteinExistence type="predicted"/>
<reference evidence="1" key="1">
    <citation type="submission" date="2021-04" db="EMBL/GenBank/DDBJ databases">
        <authorList>
            <person name="Rodrigo-Torres L."/>
            <person name="Arahal R. D."/>
            <person name="Lucena T."/>
        </authorList>
    </citation>
    <scope>NUCLEOTIDE SEQUENCE</scope>
    <source>
        <strain evidence="1">CECT 9275</strain>
    </source>
</reference>
<evidence type="ECO:0000313" key="2">
    <source>
        <dbReference type="Proteomes" id="UP000680038"/>
    </source>
</evidence>
<comment type="caution">
    <text evidence="1">The sequence shown here is derived from an EMBL/GenBank/DDBJ whole genome shotgun (WGS) entry which is preliminary data.</text>
</comment>
<dbReference type="Proteomes" id="UP000680038">
    <property type="component" value="Unassembled WGS sequence"/>
</dbReference>
<protein>
    <submittedName>
        <fullName evidence="1">Uncharacterized protein</fullName>
    </submittedName>
</protein>
<name>A0A916NLV9_9BACT</name>
<keyword evidence="2" id="KW-1185">Reference proteome</keyword>
<organism evidence="1 2">
    <name type="scientific">Dyadobacter helix</name>
    <dbReference type="NCBI Taxonomy" id="2822344"/>
    <lineage>
        <taxon>Bacteria</taxon>
        <taxon>Pseudomonadati</taxon>
        <taxon>Bacteroidota</taxon>
        <taxon>Cytophagia</taxon>
        <taxon>Cytophagales</taxon>
        <taxon>Spirosomataceae</taxon>
        <taxon>Dyadobacter</taxon>
    </lineage>
</organism>
<dbReference type="AlphaFoldDB" id="A0A916NLV9"/>
<gene>
    <name evidence="1" type="ORF">DYBT9275_03038</name>
</gene>
<sequence length="46" mass="5120">MHGIFKEKGVQAFVKRGKITTSPGINPPGFALKLIRSKNFLFKMVS</sequence>